<protein>
    <recommendedName>
        <fullName evidence="3">HNH nuclease domain-containing protein</fullName>
    </recommendedName>
</protein>
<evidence type="ECO:0008006" key="3">
    <source>
        <dbReference type="Google" id="ProtNLM"/>
    </source>
</evidence>
<evidence type="ECO:0000313" key="1">
    <source>
        <dbReference type="EMBL" id="CDL92776.1"/>
    </source>
</evidence>
<gene>
    <name evidence="1" type="ORF">CTDIVETGP_2846</name>
</gene>
<dbReference type="OrthoDB" id="8974199at2"/>
<reference evidence="1 2" key="1">
    <citation type="journal article" date="2015" name="Genome Announc.">
        <title>Draft Genome Sequence of Clostridium tyrobutyricum Strain DIVETGP, Isolated from Cow's Milk for Grana Padano Production.</title>
        <authorList>
            <person name="Soggiu A."/>
            <person name="Piras C."/>
            <person name="Gaiarsa S."/>
            <person name="Sassera D."/>
            <person name="Roncada P."/>
            <person name="Bendixen E."/>
            <person name="Brasca M."/>
            <person name="Bonizzi L."/>
        </authorList>
    </citation>
    <scope>NUCLEOTIDE SEQUENCE [LARGE SCALE GENOMIC DNA]</scope>
    <source>
        <strain evidence="1 2">DIVETGP</strain>
    </source>
</reference>
<dbReference type="AlphaFoldDB" id="W6N897"/>
<accession>W6N897</accession>
<name>W6N897_CLOTY</name>
<dbReference type="Proteomes" id="UP000019482">
    <property type="component" value="Unassembled WGS sequence"/>
</dbReference>
<organism evidence="1 2">
    <name type="scientific">Clostridium tyrobutyricum DIVETGP</name>
    <dbReference type="NCBI Taxonomy" id="1408889"/>
    <lineage>
        <taxon>Bacteria</taxon>
        <taxon>Bacillati</taxon>
        <taxon>Bacillota</taxon>
        <taxon>Clostridia</taxon>
        <taxon>Eubacteriales</taxon>
        <taxon>Clostridiaceae</taxon>
        <taxon>Clostridium</taxon>
    </lineage>
</organism>
<sequence>MENKYEINGDVTLVSLARKHGSEFTTKIDTEDIEKVKSAGTWFAEWHKDFNNYIVQNISPTNNTAKKSKPLKQNLQSLILNTNPKAPIRHINGNTLDNRKCNLEIVKRNTKNDYEVVNKNTIAVLLRDKYGRVVSKALISKQDLDKVINDKYSWIKYKVNDNICVIANTPNGRIQLDKVIMNSNDNTIIHHINLNPLDNRRNNLEISK</sequence>
<dbReference type="EMBL" id="CBXI010000044">
    <property type="protein sequence ID" value="CDL92776.1"/>
    <property type="molecule type" value="Genomic_DNA"/>
</dbReference>
<comment type="caution">
    <text evidence="1">The sequence shown here is derived from an EMBL/GenBank/DDBJ whole genome shotgun (WGS) entry which is preliminary data.</text>
</comment>
<dbReference type="RefSeq" id="WP_017752234.1">
    <property type="nucleotide sequence ID" value="NZ_CBXI010000044.1"/>
</dbReference>
<proteinExistence type="predicted"/>
<evidence type="ECO:0000313" key="2">
    <source>
        <dbReference type="Proteomes" id="UP000019482"/>
    </source>
</evidence>
<keyword evidence="2" id="KW-1185">Reference proteome</keyword>
<dbReference type="GeneID" id="29420583"/>